<keyword evidence="3" id="KW-1185">Reference proteome</keyword>
<sequence>MNISELQQWLNSHGATPKLKVDGIAGTLTRTAIIQVFVNKEASAITEDELLTIAKLLGDSDTRRIKAVASVESGGSGWFDSGLPKILYERHYFYKYTTAAIKKLTGWFIGTTSGGYTTDINKNGINDSWEKLAEAACKDPDAAFKSVSIGKFQVMGAYYKELGYSHPIEMLWDARNSEYAHYRMLVGYITKVARMTSSYKKLSTKPDDCREFALRYNGKAYEKNNYHIKLANAMKKF</sequence>
<protein>
    <submittedName>
        <fullName evidence="2">Peptidoglycan binding protein</fullName>
    </submittedName>
</protein>
<feature type="domain" description="N-acetylmuramidase" evidence="1">
    <location>
        <begin position="63"/>
        <end position="237"/>
    </location>
</feature>
<proteinExistence type="predicted"/>
<evidence type="ECO:0000259" key="1">
    <source>
        <dbReference type="Pfam" id="PF11860"/>
    </source>
</evidence>
<evidence type="ECO:0000313" key="2">
    <source>
        <dbReference type="EMBL" id="AND75168.1"/>
    </source>
</evidence>
<dbReference type="OrthoDB" id="8489at10239"/>
<evidence type="ECO:0000313" key="3">
    <source>
        <dbReference type="Proteomes" id="UP000225947"/>
    </source>
</evidence>
<reference evidence="3" key="1">
    <citation type="submission" date="2016-03" db="EMBL/GenBank/DDBJ databases">
        <title>Characterization of Acinetobacter baumannii phage vB_AbaM_ME3.</title>
        <authorList>
            <person name="Buttimer C.T.H."/>
            <person name="Elbreki M."/>
            <person name="Coffey A."/>
        </authorList>
    </citation>
    <scope>NUCLEOTIDE SEQUENCE [LARGE SCALE GENOMIC DNA]</scope>
</reference>
<accession>A0A172PZY4</accession>
<dbReference type="EMBL" id="KU935715">
    <property type="protein sequence ID" value="AND75168.1"/>
    <property type="molecule type" value="Genomic_DNA"/>
</dbReference>
<dbReference type="InterPro" id="IPR024408">
    <property type="entry name" value="Muramidase"/>
</dbReference>
<name>A0A172PZY4_9CAUD</name>
<organism evidence="2 3">
    <name type="scientific">Acinetobacter phage vB_AbaM_ME3</name>
    <dbReference type="NCBI Taxonomy" id="1837876"/>
    <lineage>
        <taxon>Viruses</taxon>
        <taxon>Duplodnaviria</taxon>
        <taxon>Heunggongvirae</taxon>
        <taxon>Uroviricota</taxon>
        <taxon>Caudoviricetes</taxon>
        <taxon>Metrivirus</taxon>
        <taxon>Metrivirus ME3</taxon>
    </lineage>
</organism>
<gene>
    <name evidence="2" type="ORF">ME3_7</name>
</gene>
<dbReference type="Pfam" id="PF11860">
    <property type="entry name" value="Muramidase"/>
    <property type="match status" value="1"/>
</dbReference>
<dbReference type="Proteomes" id="UP000225947">
    <property type="component" value="Segment"/>
</dbReference>